<evidence type="ECO:0000313" key="10">
    <source>
        <dbReference type="WBParaSite" id="PSAMB.scaffold912size38703.g9601.t2"/>
    </source>
</evidence>
<dbReference type="GO" id="GO:0046872">
    <property type="term" value="F:metal ion binding"/>
    <property type="evidence" value="ECO:0007669"/>
    <property type="project" value="UniProtKB-KW"/>
</dbReference>
<feature type="binding site" evidence="6">
    <location>
        <position position="474"/>
    </location>
    <ligand>
        <name>Zn(2+)</name>
        <dbReference type="ChEBI" id="CHEBI:29105"/>
    </ligand>
</feature>
<feature type="transmembrane region" description="Helical" evidence="8">
    <location>
        <begin position="471"/>
        <end position="488"/>
    </location>
</feature>
<evidence type="ECO:0000256" key="5">
    <source>
        <dbReference type="ARBA" id="ARBA00023136"/>
    </source>
</evidence>
<keyword evidence="6" id="KW-0862">Zinc</keyword>
<comment type="subcellular location">
    <subcellularLocation>
        <location evidence="1">Membrane</location>
        <topology evidence="1">Multi-pass membrane protein</topology>
    </subcellularLocation>
</comment>
<feature type="region of interest" description="Disordered" evidence="7">
    <location>
        <begin position="1"/>
        <end position="38"/>
    </location>
</feature>
<evidence type="ECO:0000256" key="6">
    <source>
        <dbReference type="PIRSR" id="PIRSR604254-1"/>
    </source>
</evidence>
<protein>
    <submittedName>
        <fullName evidence="10">Adiponectin receptor 1</fullName>
    </submittedName>
</protein>
<organism evidence="9 10">
    <name type="scientific">Plectus sambesii</name>
    <dbReference type="NCBI Taxonomy" id="2011161"/>
    <lineage>
        <taxon>Eukaryota</taxon>
        <taxon>Metazoa</taxon>
        <taxon>Ecdysozoa</taxon>
        <taxon>Nematoda</taxon>
        <taxon>Chromadorea</taxon>
        <taxon>Plectida</taxon>
        <taxon>Plectina</taxon>
        <taxon>Plectoidea</taxon>
        <taxon>Plectidae</taxon>
        <taxon>Plectus</taxon>
    </lineage>
</organism>
<dbReference type="InterPro" id="IPR004254">
    <property type="entry name" value="AdipoR/HlyIII-related"/>
</dbReference>
<feature type="compositionally biased region" description="Basic and acidic residues" evidence="7">
    <location>
        <begin position="174"/>
        <end position="184"/>
    </location>
</feature>
<dbReference type="AlphaFoldDB" id="A0A914XN75"/>
<evidence type="ECO:0000256" key="7">
    <source>
        <dbReference type="SAM" id="MobiDB-lite"/>
    </source>
</evidence>
<feature type="region of interest" description="Disordered" evidence="7">
    <location>
        <begin position="174"/>
        <end position="193"/>
    </location>
</feature>
<name>A0A914XN75_9BILA</name>
<evidence type="ECO:0000313" key="9">
    <source>
        <dbReference type="Proteomes" id="UP000887566"/>
    </source>
</evidence>
<keyword evidence="6" id="KW-0479">Metal-binding</keyword>
<feature type="compositionally biased region" description="Polar residues" evidence="7">
    <location>
        <begin position="69"/>
        <end position="81"/>
    </location>
</feature>
<feature type="transmembrane region" description="Helical" evidence="8">
    <location>
        <begin position="400"/>
        <end position="420"/>
    </location>
</feature>
<keyword evidence="3 8" id="KW-0812">Transmembrane</keyword>
<proteinExistence type="inferred from homology"/>
<evidence type="ECO:0000256" key="2">
    <source>
        <dbReference type="ARBA" id="ARBA00007018"/>
    </source>
</evidence>
<feature type="transmembrane region" description="Helical" evidence="8">
    <location>
        <begin position="343"/>
        <end position="362"/>
    </location>
</feature>
<dbReference type="GO" id="GO:0005886">
    <property type="term" value="C:plasma membrane"/>
    <property type="evidence" value="ECO:0007669"/>
    <property type="project" value="TreeGrafter"/>
</dbReference>
<keyword evidence="4 8" id="KW-1133">Transmembrane helix</keyword>
<feature type="binding site" evidence="6">
    <location>
        <position position="324"/>
    </location>
    <ligand>
        <name>Zn(2+)</name>
        <dbReference type="ChEBI" id="CHEBI:29105"/>
    </ligand>
</feature>
<feature type="transmembrane region" description="Helical" evidence="8">
    <location>
        <begin position="304"/>
        <end position="323"/>
    </location>
</feature>
<dbReference type="Pfam" id="PF03006">
    <property type="entry name" value="HlyIII"/>
    <property type="match status" value="1"/>
</dbReference>
<dbReference type="PANTHER" id="PTHR20855">
    <property type="entry name" value="ADIPOR/PROGESTIN RECEPTOR-RELATED"/>
    <property type="match status" value="1"/>
</dbReference>
<feature type="region of interest" description="Disordered" evidence="7">
    <location>
        <begin position="120"/>
        <end position="160"/>
    </location>
</feature>
<feature type="transmembrane region" description="Helical" evidence="8">
    <location>
        <begin position="432"/>
        <end position="451"/>
    </location>
</feature>
<evidence type="ECO:0000256" key="1">
    <source>
        <dbReference type="ARBA" id="ARBA00004141"/>
    </source>
</evidence>
<dbReference type="GO" id="GO:0038023">
    <property type="term" value="F:signaling receptor activity"/>
    <property type="evidence" value="ECO:0007669"/>
    <property type="project" value="TreeGrafter"/>
</dbReference>
<feature type="transmembrane region" description="Helical" evidence="8">
    <location>
        <begin position="369"/>
        <end position="388"/>
    </location>
</feature>
<feature type="region of interest" description="Disordered" evidence="7">
    <location>
        <begin position="53"/>
        <end position="81"/>
    </location>
</feature>
<dbReference type="PANTHER" id="PTHR20855:SF52">
    <property type="entry name" value="ADIPONECTIN RECEPTOR PROTEIN"/>
    <property type="match status" value="1"/>
</dbReference>
<feature type="binding site" evidence="6">
    <location>
        <position position="470"/>
    </location>
    <ligand>
        <name>Zn(2+)</name>
        <dbReference type="ChEBI" id="CHEBI:29105"/>
    </ligand>
</feature>
<dbReference type="GO" id="GO:0033211">
    <property type="term" value="P:adiponectin-activated signaling pathway"/>
    <property type="evidence" value="ECO:0007669"/>
    <property type="project" value="TreeGrafter"/>
</dbReference>
<evidence type="ECO:0000256" key="3">
    <source>
        <dbReference type="ARBA" id="ARBA00022692"/>
    </source>
</evidence>
<accession>A0A914XN75</accession>
<feature type="transmembrane region" description="Helical" evidence="8">
    <location>
        <begin position="273"/>
        <end position="292"/>
    </location>
</feature>
<evidence type="ECO:0000256" key="8">
    <source>
        <dbReference type="SAM" id="Phobius"/>
    </source>
</evidence>
<dbReference type="Proteomes" id="UP000887566">
    <property type="component" value="Unplaced"/>
</dbReference>
<keyword evidence="9" id="KW-1185">Reference proteome</keyword>
<evidence type="ECO:0000256" key="4">
    <source>
        <dbReference type="ARBA" id="ARBA00022989"/>
    </source>
</evidence>
<dbReference type="WBParaSite" id="PSAMB.scaffold912size38703.g9601.t2">
    <property type="protein sequence ID" value="PSAMB.scaffold912size38703.g9601.t2"/>
    <property type="gene ID" value="PSAMB.scaffold912size38703.g9601"/>
</dbReference>
<comment type="similarity">
    <text evidence="2">Belongs to the ADIPOR family.</text>
</comment>
<reference evidence="10" key="1">
    <citation type="submission" date="2022-11" db="UniProtKB">
        <authorList>
            <consortium name="WormBaseParasite"/>
        </authorList>
    </citation>
    <scope>IDENTIFICATION</scope>
</reference>
<sequence>MVSAVAPNGDNPAASAETVKGTSSEPLLPETEKDSIAESAVEDVLSEARQILMGGGSNRMAENEDVLEESTTVEVVQSSPKRLSQPLEIIVRHSKVVAEQNTDDDEDDDENFREAAEEFESETHQLKKSVNGPLHSRRWSGSTDGGDHLSMTVSEDDDGHRRHRTVRYRLRHQNDDGHGDRVVDGEENDDDELEVEMDEEDIVCLPGLESAKKGKRHIVKRFWEARWKAQHFDFLPDWLQDNEYLHTGHRPPLPSFGACFKSIFALHSETGNIWTHMFGCAAFIGTAAWFLTRPATEVQWQEKMIFSIFFLSAITCLGMSFAFHTVSCHSISVGKLFSKLDYVGISLLIMGSFVPWIFYGFYCRQQPKITYIAMILVFGVAAIIVSLWDKFSTPRFRPLRAGVFCAMGLSGVVPAVHFMITDGLRTLIDEAAFHWLLLMAFLYLAGAALYATRTPERFFPGKCDLWFQSHQLFHMCVVVAAFVHYHGISEMAVNRLQGGSCPEQRPDHF</sequence>
<keyword evidence="5 8" id="KW-0472">Membrane</keyword>